<comment type="caution">
    <text evidence="2">The sequence shown here is derived from an EMBL/GenBank/DDBJ whole genome shotgun (WGS) entry which is preliminary data.</text>
</comment>
<keyword evidence="3" id="KW-1185">Reference proteome</keyword>
<dbReference type="Proteomes" id="UP000005953">
    <property type="component" value="Unassembled WGS sequence"/>
</dbReference>
<gene>
    <name evidence="2" type="ORF">MED297_19607</name>
</gene>
<protein>
    <recommendedName>
        <fullName evidence="1">Ice-binding protein C-terminal domain-containing protein</fullName>
    </recommendedName>
</protein>
<sequence>MLTFAGVSQAGLIGEIDFATIGGQDTLLATTGLSPSNPSIETDWANSIIQDDDVTFTVKTDYTDEGDGAFNFYSVSGSDDLFAFSFASTEPGYFLLKNGSQEVNSALYQNNTSLDWGVISFSQLWADGFFNGNYDEVKLNWFDVVSVSHLTEFNGETVTIPEPATIGLFGLGLFGLGLARRKRTIAAN</sequence>
<evidence type="ECO:0000259" key="1">
    <source>
        <dbReference type="Pfam" id="PF07589"/>
    </source>
</evidence>
<evidence type="ECO:0000313" key="3">
    <source>
        <dbReference type="Proteomes" id="UP000005953"/>
    </source>
</evidence>
<dbReference type="Pfam" id="PF07589">
    <property type="entry name" value="PEP-CTERM"/>
    <property type="match status" value="1"/>
</dbReference>
<name>A4B926_9GAMM</name>
<reference evidence="2 3" key="1">
    <citation type="submission" date="2006-02" db="EMBL/GenBank/DDBJ databases">
        <authorList>
            <person name="Pinhassi J."/>
            <person name="Pedros-Alio C."/>
            <person name="Ferriera S."/>
            <person name="Johnson J."/>
            <person name="Kravitz S."/>
            <person name="Halpern A."/>
            <person name="Remington K."/>
            <person name="Beeson K."/>
            <person name="Tran B."/>
            <person name="Rogers Y.-H."/>
            <person name="Friedman R."/>
            <person name="Venter J.C."/>
        </authorList>
    </citation>
    <scope>NUCLEOTIDE SEQUENCE [LARGE SCALE GENOMIC DNA]</scope>
    <source>
        <strain evidence="2 3">MED297</strain>
    </source>
</reference>
<accession>A4B926</accession>
<dbReference type="HOGENOM" id="CLU_1425895_0_0_6"/>
<dbReference type="NCBIfam" id="TIGR02595">
    <property type="entry name" value="PEP_CTERM"/>
    <property type="match status" value="1"/>
</dbReference>
<dbReference type="EMBL" id="AAOE01000001">
    <property type="protein sequence ID" value="EAR11127.1"/>
    <property type="molecule type" value="Genomic_DNA"/>
</dbReference>
<evidence type="ECO:0000313" key="2">
    <source>
        <dbReference type="EMBL" id="EAR11127.1"/>
    </source>
</evidence>
<organism evidence="2 3">
    <name type="scientific">Reinekea blandensis MED297</name>
    <dbReference type="NCBI Taxonomy" id="314283"/>
    <lineage>
        <taxon>Bacteria</taxon>
        <taxon>Pseudomonadati</taxon>
        <taxon>Pseudomonadota</taxon>
        <taxon>Gammaproteobacteria</taxon>
        <taxon>Oceanospirillales</taxon>
        <taxon>Saccharospirillaceae</taxon>
        <taxon>Reinekea</taxon>
    </lineage>
</organism>
<dbReference type="AlphaFoldDB" id="A4B926"/>
<feature type="domain" description="Ice-binding protein C-terminal" evidence="1">
    <location>
        <begin position="159"/>
        <end position="181"/>
    </location>
</feature>
<dbReference type="InterPro" id="IPR013424">
    <property type="entry name" value="Ice-binding_C"/>
</dbReference>
<proteinExistence type="predicted"/>